<dbReference type="Pfam" id="PF13474">
    <property type="entry name" value="SnoaL_3"/>
    <property type="match status" value="1"/>
</dbReference>
<dbReference type="Gene3D" id="3.10.450.50">
    <property type="match status" value="1"/>
</dbReference>
<dbReference type="EMBL" id="JAAYEE010000167">
    <property type="protein sequence ID" value="NLW35743.1"/>
    <property type="molecule type" value="Genomic_DNA"/>
</dbReference>
<accession>A0A971M477</accession>
<feature type="domain" description="SnoaL-like" evidence="1">
    <location>
        <begin position="13"/>
        <end position="132"/>
    </location>
</feature>
<dbReference type="SUPFAM" id="SSF54427">
    <property type="entry name" value="NTF2-like"/>
    <property type="match status" value="1"/>
</dbReference>
<name>A0A971M477_9BACT</name>
<dbReference type="InterPro" id="IPR037401">
    <property type="entry name" value="SnoaL-like"/>
</dbReference>
<organism evidence="2 3">
    <name type="scientific">Syntrophorhabdus aromaticivorans</name>
    <dbReference type="NCBI Taxonomy" id="328301"/>
    <lineage>
        <taxon>Bacteria</taxon>
        <taxon>Pseudomonadati</taxon>
        <taxon>Thermodesulfobacteriota</taxon>
        <taxon>Syntrophorhabdia</taxon>
        <taxon>Syntrophorhabdales</taxon>
        <taxon>Syntrophorhabdaceae</taxon>
        <taxon>Syntrophorhabdus</taxon>
    </lineage>
</organism>
<gene>
    <name evidence="2" type="ORF">GXY80_09725</name>
</gene>
<dbReference type="InterPro" id="IPR032710">
    <property type="entry name" value="NTF2-like_dom_sf"/>
</dbReference>
<protein>
    <submittedName>
        <fullName evidence="2">Nuclear transport factor 2 family protein</fullName>
    </submittedName>
</protein>
<reference evidence="2" key="1">
    <citation type="journal article" date="2020" name="Biotechnol. Biofuels">
        <title>New insights from the biogas microbiome by comprehensive genome-resolved metagenomics of nearly 1600 species originating from multiple anaerobic digesters.</title>
        <authorList>
            <person name="Campanaro S."/>
            <person name="Treu L."/>
            <person name="Rodriguez-R L.M."/>
            <person name="Kovalovszki A."/>
            <person name="Ziels R.M."/>
            <person name="Maus I."/>
            <person name="Zhu X."/>
            <person name="Kougias P.G."/>
            <person name="Basile A."/>
            <person name="Luo G."/>
            <person name="Schluter A."/>
            <person name="Konstantinidis K.T."/>
            <person name="Angelidaki I."/>
        </authorList>
    </citation>
    <scope>NUCLEOTIDE SEQUENCE</scope>
    <source>
        <strain evidence="2">AS06rmzACSIP_7</strain>
    </source>
</reference>
<dbReference type="Proteomes" id="UP000777265">
    <property type="component" value="Unassembled WGS sequence"/>
</dbReference>
<dbReference type="AlphaFoldDB" id="A0A971M477"/>
<proteinExistence type="predicted"/>
<evidence type="ECO:0000313" key="3">
    <source>
        <dbReference type="Proteomes" id="UP000777265"/>
    </source>
</evidence>
<sequence>MKADAKTENEVIDTLKVFMRAYRDRDLEKILELFAPDPDVVFYGNGEDEKSVGLAGIKEQAEHDWSQSAAVSLEIKWTSVSMSGPVAWLAADLEILADGGGVEMSLPARLTAVLERRSERWFFMQWHVSLPTREEGEGNVG</sequence>
<reference evidence="2" key="2">
    <citation type="submission" date="2020-01" db="EMBL/GenBank/DDBJ databases">
        <authorList>
            <person name="Campanaro S."/>
        </authorList>
    </citation>
    <scope>NUCLEOTIDE SEQUENCE</scope>
    <source>
        <strain evidence="2">AS06rmzACSIP_7</strain>
    </source>
</reference>
<evidence type="ECO:0000313" key="2">
    <source>
        <dbReference type="EMBL" id="NLW35743.1"/>
    </source>
</evidence>
<evidence type="ECO:0000259" key="1">
    <source>
        <dbReference type="Pfam" id="PF13474"/>
    </source>
</evidence>
<comment type="caution">
    <text evidence="2">The sequence shown here is derived from an EMBL/GenBank/DDBJ whole genome shotgun (WGS) entry which is preliminary data.</text>
</comment>